<reference evidence="1" key="1">
    <citation type="submission" date="2023-04" db="EMBL/GenBank/DDBJ databases">
        <title>A chromosome-level genome assembly of the parasitoid wasp Eretmocerus hayati.</title>
        <authorList>
            <person name="Zhong Y."/>
            <person name="Liu S."/>
            <person name="Liu Y."/>
        </authorList>
    </citation>
    <scope>NUCLEOTIDE SEQUENCE</scope>
    <source>
        <strain evidence="1">ZJU_SS_LIU_2023</strain>
    </source>
</reference>
<evidence type="ECO:0000313" key="1">
    <source>
        <dbReference type="EMBL" id="KAJ8678459.1"/>
    </source>
</evidence>
<feature type="non-terminal residue" evidence="1">
    <location>
        <position position="1"/>
    </location>
</feature>
<gene>
    <name evidence="1" type="ORF">QAD02_014246</name>
</gene>
<protein>
    <submittedName>
        <fullName evidence="1">Uncharacterized protein</fullName>
    </submittedName>
</protein>
<name>A0ACC2P4D1_9HYME</name>
<evidence type="ECO:0000313" key="2">
    <source>
        <dbReference type="Proteomes" id="UP001239111"/>
    </source>
</evidence>
<dbReference type="Proteomes" id="UP001239111">
    <property type="component" value="Chromosome 2"/>
</dbReference>
<accession>A0ACC2P4D1</accession>
<sequence length="659" mass="75423">SGVTCWHNPGETLIRSIALHPGTTQFSIVRIQSTTFGYKMKEEFMDSDDNDGGSYEEKYIDVERISEDFSPRRKNKTLIPDASQYFEPFKHGWLRKLTYKVDPSKKSKSTSYVCYVSPSGKKFWKVKALKDYLTNSRSHLTSDKFTFACQPLGYPDSAKEVIDYSCRSVVDPESEASMIGTRCRPQRKRHSPTLFDENKRQTAERHNPFSRESRSRQKVSLSTEKQNPFSTEYRSSQKVLKSTERPTKEQNPFSKQCERLQKTPKRKPGPLLRSPPAKKIKVETPDVVSRSEQLTTPSSGRKTENRKIDKFPRQLNSMQALIDYHKSLQSIFDKLEVADLLRVRLVCSTWRDIVDKPSFWNKICTKGLKITDWAAFGLFLENHKTNYLDMRGSLDVEMVDWEEASTAMSKTNVKHLQLSGCSAASSEKLSRKCKKLLSLNVHLVNADTVNLNGLEYIDQQSVTELIQVSYESTQGITLQGDAAPLLGLSNLTQLTLRTMKNLTTLRLDGGLNHLSTSIEDCRFLRLEVLDTRALISFNILNGISTLSRLEHLELIDFEVNEHFDEQLRKCQHLQNLLLIPANCVATSNKIVLEGILGIKDRLKSVIWGLHIEQLRKSKTILAKQIEIENNQDTEFVPILAPIPFQHLMDHNAIKEIREY</sequence>
<keyword evidence="2" id="KW-1185">Reference proteome</keyword>
<comment type="caution">
    <text evidence="1">The sequence shown here is derived from an EMBL/GenBank/DDBJ whole genome shotgun (WGS) entry which is preliminary data.</text>
</comment>
<dbReference type="EMBL" id="CM056742">
    <property type="protein sequence ID" value="KAJ8678459.1"/>
    <property type="molecule type" value="Genomic_DNA"/>
</dbReference>
<feature type="non-terminal residue" evidence="1">
    <location>
        <position position="659"/>
    </location>
</feature>
<proteinExistence type="predicted"/>
<organism evidence="1 2">
    <name type="scientific">Eretmocerus hayati</name>
    <dbReference type="NCBI Taxonomy" id="131215"/>
    <lineage>
        <taxon>Eukaryota</taxon>
        <taxon>Metazoa</taxon>
        <taxon>Ecdysozoa</taxon>
        <taxon>Arthropoda</taxon>
        <taxon>Hexapoda</taxon>
        <taxon>Insecta</taxon>
        <taxon>Pterygota</taxon>
        <taxon>Neoptera</taxon>
        <taxon>Endopterygota</taxon>
        <taxon>Hymenoptera</taxon>
        <taxon>Apocrita</taxon>
        <taxon>Proctotrupomorpha</taxon>
        <taxon>Chalcidoidea</taxon>
        <taxon>Aphelinidae</taxon>
        <taxon>Aphelininae</taxon>
        <taxon>Eretmocerus</taxon>
    </lineage>
</organism>